<reference evidence="11" key="2">
    <citation type="submission" date="2025-09" db="UniProtKB">
        <authorList>
            <consortium name="Ensembl"/>
        </authorList>
    </citation>
    <scope>IDENTIFICATION</scope>
</reference>
<dbReference type="OrthoDB" id="77405at2759"/>
<dbReference type="SUPFAM" id="SSF55068">
    <property type="entry name" value="Peptide methionine sulfoxide reductase"/>
    <property type="match status" value="1"/>
</dbReference>
<evidence type="ECO:0000256" key="2">
    <source>
        <dbReference type="ARBA" id="ARBA00012502"/>
    </source>
</evidence>
<dbReference type="HAMAP" id="MF_01401">
    <property type="entry name" value="MsrA"/>
    <property type="match status" value="1"/>
</dbReference>
<dbReference type="EC" id="1.8.4.11" evidence="2"/>
<evidence type="ECO:0000259" key="10">
    <source>
        <dbReference type="Pfam" id="PF01625"/>
    </source>
</evidence>
<dbReference type="PANTHER" id="PTHR42799:SF27">
    <property type="entry name" value="PEPTIDE-METHIONINE (S)-S-OXIDE REDUCTASE"/>
    <property type="match status" value="1"/>
</dbReference>
<name>A0A8C5MHP8_9ANUR</name>
<comment type="catalytic activity">
    <reaction evidence="7">
        <text>L-methionyl-[protein] + [thioredoxin]-disulfide + H2O = L-methionyl-(S)-S-oxide-[protein] + [thioredoxin]-dithiol</text>
        <dbReference type="Rhea" id="RHEA:14217"/>
        <dbReference type="Rhea" id="RHEA-COMP:10698"/>
        <dbReference type="Rhea" id="RHEA-COMP:10700"/>
        <dbReference type="Rhea" id="RHEA-COMP:12313"/>
        <dbReference type="Rhea" id="RHEA-COMP:12315"/>
        <dbReference type="ChEBI" id="CHEBI:15377"/>
        <dbReference type="ChEBI" id="CHEBI:16044"/>
        <dbReference type="ChEBI" id="CHEBI:29950"/>
        <dbReference type="ChEBI" id="CHEBI:44120"/>
        <dbReference type="ChEBI" id="CHEBI:50058"/>
        <dbReference type="EC" id="1.8.4.11"/>
    </reaction>
</comment>
<dbReference type="PANTHER" id="PTHR42799">
    <property type="entry name" value="MITOCHONDRIAL PEPTIDE METHIONINE SULFOXIDE REDUCTASE"/>
    <property type="match status" value="1"/>
</dbReference>
<reference evidence="11" key="1">
    <citation type="submission" date="2025-08" db="UniProtKB">
        <authorList>
            <consortium name="Ensembl"/>
        </authorList>
    </citation>
    <scope>IDENTIFICATION</scope>
</reference>
<proteinExistence type="inferred from homology"/>
<gene>
    <name evidence="11" type="primary">MSRA</name>
</gene>
<evidence type="ECO:0000256" key="4">
    <source>
        <dbReference type="ARBA" id="ARBA00024679"/>
    </source>
</evidence>
<dbReference type="InterPro" id="IPR036509">
    <property type="entry name" value="Met_Sox_Rdtase_MsrA_sf"/>
</dbReference>
<dbReference type="Ensembl" id="ENSLLET00000012562.1">
    <property type="protein sequence ID" value="ENSLLEP00000012083.1"/>
    <property type="gene ID" value="ENSLLEG00000007659.1"/>
</dbReference>
<dbReference type="GeneTree" id="ENSGT00390000003823"/>
<evidence type="ECO:0000256" key="3">
    <source>
        <dbReference type="ARBA" id="ARBA00023002"/>
    </source>
</evidence>
<sequence length="297" mass="33053">MPPNPWRNPSICLEAYQPAGSQKGFYFGVIWRSQDADGEVFSASGALPLTANPKSHLFLRPMLVSSRLFSSGLFIFHLFGGAHMGDMTSKMHVPSREESLAGRSGKMNVTAKHHVNGNSMVEPFPDGTQMAIFGMGCFWGAERKFWSQKGVYSTQVGFAGGHTPNPTYHEVCSGRTGHAEVVRIVYQPQNVSYEKLLKVFWENHNPTQGMRQGNDAGTMYRSAIYTYTKEQMEAALKSKEDYQKVLAEKGFGEITTEIREEPNFYYAEDYHQQYLSKKPNGYCGLGGTGVSCPIGVK</sequence>
<comment type="function">
    <text evidence="4">Has an important function as a repair enzyme for proteins that have been inactivated by oxidation. Catalyzes the reversible oxidation-reduction of methionine sulfoxide in proteins to methionine.</text>
</comment>
<protein>
    <recommendedName>
        <fullName evidence="9">Mitochondrial peptide methionine sulfoxide reductase</fullName>
        <ecNumber evidence="2">1.8.4.11</ecNumber>
    </recommendedName>
    <alternativeName>
        <fullName evidence="6">Peptide-methionine (S)-S-oxide reductase</fullName>
    </alternativeName>
    <alternativeName>
        <fullName evidence="5">Protein-methionine-S-oxide reductase</fullName>
    </alternativeName>
</protein>
<dbReference type="Pfam" id="PF01625">
    <property type="entry name" value="PMSR"/>
    <property type="match status" value="1"/>
</dbReference>
<evidence type="ECO:0000313" key="11">
    <source>
        <dbReference type="Ensembl" id="ENSLLEP00000012083.1"/>
    </source>
</evidence>
<evidence type="ECO:0000256" key="8">
    <source>
        <dbReference type="ARBA" id="ARBA00048782"/>
    </source>
</evidence>
<accession>A0A8C5MHP8</accession>
<evidence type="ECO:0000256" key="1">
    <source>
        <dbReference type="ARBA" id="ARBA00005591"/>
    </source>
</evidence>
<feature type="domain" description="Peptide methionine sulphoxide reductase MsrA" evidence="10">
    <location>
        <begin position="131"/>
        <end position="283"/>
    </location>
</feature>
<dbReference type="NCBIfam" id="TIGR00401">
    <property type="entry name" value="msrA"/>
    <property type="match status" value="1"/>
</dbReference>
<dbReference type="FunFam" id="3.30.1060.10:FF:000001">
    <property type="entry name" value="Peptide methionine sulfoxide reductase MsrA"/>
    <property type="match status" value="1"/>
</dbReference>
<dbReference type="InterPro" id="IPR050162">
    <property type="entry name" value="MsrA_MetSO_reductase"/>
</dbReference>
<dbReference type="AlphaFoldDB" id="A0A8C5MHP8"/>
<evidence type="ECO:0000313" key="12">
    <source>
        <dbReference type="Proteomes" id="UP000694569"/>
    </source>
</evidence>
<dbReference type="GO" id="GO:0008113">
    <property type="term" value="F:peptide-methionine (S)-S-oxide reductase activity"/>
    <property type="evidence" value="ECO:0007669"/>
    <property type="project" value="UniProtKB-EC"/>
</dbReference>
<organism evidence="11 12">
    <name type="scientific">Leptobrachium leishanense</name>
    <name type="common">Leishan spiny toad</name>
    <dbReference type="NCBI Taxonomy" id="445787"/>
    <lineage>
        <taxon>Eukaryota</taxon>
        <taxon>Metazoa</taxon>
        <taxon>Chordata</taxon>
        <taxon>Craniata</taxon>
        <taxon>Vertebrata</taxon>
        <taxon>Euteleostomi</taxon>
        <taxon>Amphibia</taxon>
        <taxon>Batrachia</taxon>
        <taxon>Anura</taxon>
        <taxon>Pelobatoidea</taxon>
        <taxon>Megophryidae</taxon>
        <taxon>Leptobrachium</taxon>
    </lineage>
</organism>
<dbReference type="InterPro" id="IPR002569">
    <property type="entry name" value="Met_Sox_Rdtase_MsrA_dom"/>
</dbReference>
<dbReference type="Gene3D" id="3.30.1060.10">
    <property type="entry name" value="Peptide methionine sulphoxide reductase MsrA"/>
    <property type="match status" value="1"/>
</dbReference>
<evidence type="ECO:0000256" key="6">
    <source>
        <dbReference type="ARBA" id="ARBA00030643"/>
    </source>
</evidence>
<keyword evidence="12" id="KW-1185">Reference proteome</keyword>
<keyword evidence="3" id="KW-0560">Oxidoreductase</keyword>
<dbReference type="GO" id="GO:0034599">
    <property type="term" value="P:cellular response to oxidative stress"/>
    <property type="evidence" value="ECO:0007669"/>
    <property type="project" value="TreeGrafter"/>
</dbReference>
<evidence type="ECO:0000256" key="5">
    <source>
        <dbReference type="ARBA" id="ARBA00030273"/>
    </source>
</evidence>
<evidence type="ECO:0000256" key="7">
    <source>
        <dbReference type="ARBA" id="ARBA00047806"/>
    </source>
</evidence>
<dbReference type="Proteomes" id="UP000694569">
    <property type="component" value="Unplaced"/>
</dbReference>
<evidence type="ECO:0000256" key="9">
    <source>
        <dbReference type="ARBA" id="ARBA00067384"/>
    </source>
</evidence>
<comment type="similarity">
    <text evidence="1">Belongs to the MsrA Met sulfoxide reductase family.</text>
</comment>
<dbReference type="GO" id="GO:0005737">
    <property type="term" value="C:cytoplasm"/>
    <property type="evidence" value="ECO:0007669"/>
    <property type="project" value="TreeGrafter"/>
</dbReference>
<comment type="catalytic activity">
    <reaction evidence="8">
        <text>[thioredoxin]-disulfide + L-methionine + H2O = L-methionine (S)-S-oxide + [thioredoxin]-dithiol</text>
        <dbReference type="Rhea" id="RHEA:19993"/>
        <dbReference type="Rhea" id="RHEA-COMP:10698"/>
        <dbReference type="Rhea" id="RHEA-COMP:10700"/>
        <dbReference type="ChEBI" id="CHEBI:15377"/>
        <dbReference type="ChEBI" id="CHEBI:29950"/>
        <dbReference type="ChEBI" id="CHEBI:50058"/>
        <dbReference type="ChEBI" id="CHEBI:57844"/>
        <dbReference type="ChEBI" id="CHEBI:58772"/>
        <dbReference type="EC" id="1.8.4.11"/>
    </reaction>
</comment>